<evidence type="ECO:0000313" key="3">
    <source>
        <dbReference type="Proteomes" id="UP000503222"/>
    </source>
</evidence>
<organism evidence="2 3">
    <name type="scientific">Sphingomonas piscis</name>
    <dbReference type="NCBI Taxonomy" id="2714943"/>
    <lineage>
        <taxon>Bacteria</taxon>
        <taxon>Pseudomonadati</taxon>
        <taxon>Pseudomonadota</taxon>
        <taxon>Alphaproteobacteria</taxon>
        <taxon>Sphingomonadales</taxon>
        <taxon>Sphingomonadaceae</taxon>
        <taxon>Sphingomonas</taxon>
    </lineage>
</organism>
<evidence type="ECO:0000256" key="1">
    <source>
        <dbReference type="SAM" id="MobiDB-lite"/>
    </source>
</evidence>
<feature type="region of interest" description="Disordered" evidence="1">
    <location>
        <begin position="77"/>
        <end position="111"/>
    </location>
</feature>
<dbReference type="KEGG" id="spii:G7077_03595"/>
<feature type="region of interest" description="Disordered" evidence="1">
    <location>
        <begin position="1"/>
        <end position="58"/>
    </location>
</feature>
<dbReference type="PANTHER" id="PTHR37953">
    <property type="entry name" value="UPF0127 PROTEIN MJ1496"/>
    <property type="match status" value="1"/>
</dbReference>
<accession>A0A6G7YN15</accession>
<evidence type="ECO:0000313" key="2">
    <source>
        <dbReference type="EMBL" id="QIK78131.1"/>
    </source>
</evidence>
<dbReference type="InterPro" id="IPR038695">
    <property type="entry name" value="Saro_0823-like_sf"/>
</dbReference>
<dbReference type="Gene3D" id="2.60.120.1140">
    <property type="entry name" value="Protein of unknown function DUF192"/>
    <property type="match status" value="1"/>
</dbReference>
<keyword evidence="3" id="KW-1185">Reference proteome</keyword>
<dbReference type="AlphaFoldDB" id="A0A6G7YN15"/>
<feature type="compositionally biased region" description="Basic and acidic residues" evidence="1">
    <location>
        <begin position="13"/>
        <end position="24"/>
    </location>
</feature>
<dbReference type="InterPro" id="IPR003795">
    <property type="entry name" value="DUF192"/>
</dbReference>
<dbReference type="Pfam" id="PF02643">
    <property type="entry name" value="DUF192"/>
    <property type="match status" value="1"/>
</dbReference>
<sequence length="273" mass="28165">MHPCRHGAGHPGEAGDRHRPRDCGRAGTQAFPSPPGTGKPPGTRRCGGRVRGGGGEVVQSRQGLWLRAAAGCAGRGHLRSHGNGSRRGDGGASAGAAAGGADRADGQGSHGGGASNGVLITAALLSAAALGACNNQQTSEATNVELPAPEHRTVPLTIVSSGRTHRFTVEVADTPEEQEKGLMFRKLLPADHGMVFPFEPPRPVSLWMKNMLIPIDMIFIRPDGTIATIGADAVPQSLEPVVSTEAVIAVLEIPGGRAAELGIKVGDKVEWPH</sequence>
<gene>
    <name evidence="2" type="ORF">G7077_03595</name>
</gene>
<dbReference type="EMBL" id="CP049869">
    <property type="protein sequence ID" value="QIK78131.1"/>
    <property type="molecule type" value="Genomic_DNA"/>
</dbReference>
<name>A0A6G7YN15_9SPHN</name>
<reference evidence="2 3" key="1">
    <citation type="submission" date="2020-03" db="EMBL/GenBank/DDBJ databases">
        <title>Sphingomonas sp. nov., isolated from fish.</title>
        <authorList>
            <person name="Hyun D.-W."/>
            <person name="Bae J.-W."/>
        </authorList>
    </citation>
    <scope>NUCLEOTIDE SEQUENCE [LARGE SCALE GENOMIC DNA]</scope>
    <source>
        <strain evidence="2 3">HDW15B</strain>
    </source>
</reference>
<dbReference type="PANTHER" id="PTHR37953:SF1">
    <property type="entry name" value="UPF0127 PROTEIN MJ1496"/>
    <property type="match status" value="1"/>
</dbReference>
<proteinExistence type="predicted"/>
<protein>
    <submittedName>
        <fullName evidence="2">DUF192 domain-containing protein</fullName>
    </submittedName>
</protein>
<dbReference type="Proteomes" id="UP000503222">
    <property type="component" value="Chromosome"/>
</dbReference>